<dbReference type="AlphaFoldDB" id="A0A1L9SD31"/>
<dbReference type="Proteomes" id="UP000184188">
    <property type="component" value="Unassembled WGS sequence"/>
</dbReference>
<protein>
    <submittedName>
        <fullName evidence="2">Uncharacterized protein</fullName>
    </submittedName>
</protein>
<name>A0A1L9SD31_9EURO</name>
<accession>A0A1L9SD31</accession>
<keyword evidence="3" id="KW-1185">Reference proteome</keyword>
<reference evidence="3" key="1">
    <citation type="journal article" date="2017" name="Genome Biol.">
        <title>Comparative genomics reveals high biological diversity and specific adaptations in the industrially and medically important fungal genus Aspergillus.</title>
        <authorList>
            <person name="de Vries R.P."/>
            <person name="Riley R."/>
            <person name="Wiebenga A."/>
            <person name="Aguilar-Osorio G."/>
            <person name="Amillis S."/>
            <person name="Uchima C.A."/>
            <person name="Anderluh G."/>
            <person name="Asadollahi M."/>
            <person name="Askin M."/>
            <person name="Barry K."/>
            <person name="Battaglia E."/>
            <person name="Bayram O."/>
            <person name="Benocci T."/>
            <person name="Braus-Stromeyer S.A."/>
            <person name="Caldana C."/>
            <person name="Canovas D."/>
            <person name="Cerqueira G.C."/>
            <person name="Chen F."/>
            <person name="Chen W."/>
            <person name="Choi C."/>
            <person name="Clum A."/>
            <person name="Dos Santos R.A."/>
            <person name="Damasio A.R."/>
            <person name="Diallinas G."/>
            <person name="Emri T."/>
            <person name="Fekete E."/>
            <person name="Flipphi M."/>
            <person name="Freyberg S."/>
            <person name="Gallo A."/>
            <person name="Gournas C."/>
            <person name="Habgood R."/>
            <person name="Hainaut M."/>
            <person name="Harispe M.L."/>
            <person name="Henrissat B."/>
            <person name="Hilden K.S."/>
            <person name="Hope R."/>
            <person name="Hossain A."/>
            <person name="Karabika E."/>
            <person name="Karaffa L."/>
            <person name="Karanyi Z."/>
            <person name="Krasevec N."/>
            <person name="Kuo A."/>
            <person name="Kusch H."/>
            <person name="LaButti K."/>
            <person name="Lagendijk E.L."/>
            <person name="Lapidus A."/>
            <person name="Levasseur A."/>
            <person name="Lindquist E."/>
            <person name="Lipzen A."/>
            <person name="Logrieco A.F."/>
            <person name="MacCabe A."/>
            <person name="Maekelae M.R."/>
            <person name="Malavazi I."/>
            <person name="Melin P."/>
            <person name="Meyer V."/>
            <person name="Mielnichuk N."/>
            <person name="Miskei M."/>
            <person name="Molnar A.P."/>
            <person name="Mule G."/>
            <person name="Ngan C.Y."/>
            <person name="Orejas M."/>
            <person name="Orosz E."/>
            <person name="Ouedraogo J.P."/>
            <person name="Overkamp K.M."/>
            <person name="Park H.-S."/>
            <person name="Perrone G."/>
            <person name="Piumi F."/>
            <person name="Punt P.J."/>
            <person name="Ram A.F."/>
            <person name="Ramon A."/>
            <person name="Rauscher S."/>
            <person name="Record E."/>
            <person name="Riano-Pachon D.M."/>
            <person name="Robert V."/>
            <person name="Roehrig J."/>
            <person name="Ruller R."/>
            <person name="Salamov A."/>
            <person name="Salih N.S."/>
            <person name="Samson R.A."/>
            <person name="Sandor E."/>
            <person name="Sanguinetti M."/>
            <person name="Schuetze T."/>
            <person name="Sepcic K."/>
            <person name="Shelest E."/>
            <person name="Sherlock G."/>
            <person name="Sophianopoulou V."/>
            <person name="Squina F.M."/>
            <person name="Sun H."/>
            <person name="Susca A."/>
            <person name="Todd R.B."/>
            <person name="Tsang A."/>
            <person name="Unkles S.E."/>
            <person name="van de Wiele N."/>
            <person name="van Rossen-Uffink D."/>
            <person name="Oliveira J.V."/>
            <person name="Vesth T.C."/>
            <person name="Visser J."/>
            <person name="Yu J.-H."/>
            <person name="Zhou M."/>
            <person name="Andersen M.R."/>
            <person name="Archer D.B."/>
            <person name="Baker S.E."/>
            <person name="Benoit I."/>
            <person name="Brakhage A.A."/>
            <person name="Braus G.H."/>
            <person name="Fischer R."/>
            <person name="Frisvad J.C."/>
            <person name="Goldman G.H."/>
            <person name="Houbraken J."/>
            <person name="Oakley B."/>
            <person name="Pocsi I."/>
            <person name="Scazzocchio C."/>
            <person name="Seiboth B."/>
            <person name="vanKuyk P.A."/>
            <person name="Wortman J."/>
            <person name="Dyer P.S."/>
            <person name="Grigoriev I.V."/>
        </authorList>
    </citation>
    <scope>NUCLEOTIDE SEQUENCE [LARGE SCALE GENOMIC DNA]</scope>
    <source>
        <strain evidence="3">CBS 506.65</strain>
    </source>
</reference>
<dbReference type="Gene3D" id="3.40.50.360">
    <property type="match status" value="1"/>
</dbReference>
<dbReference type="EMBL" id="KV878346">
    <property type="protein sequence ID" value="OJJ45130.1"/>
    <property type="molecule type" value="Genomic_DNA"/>
</dbReference>
<feature type="region of interest" description="Disordered" evidence="1">
    <location>
        <begin position="21"/>
        <end position="55"/>
    </location>
</feature>
<evidence type="ECO:0000313" key="3">
    <source>
        <dbReference type="Proteomes" id="UP000184188"/>
    </source>
</evidence>
<evidence type="ECO:0000256" key="1">
    <source>
        <dbReference type="SAM" id="MobiDB-lite"/>
    </source>
</evidence>
<dbReference type="InterPro" id="IPR029039">
    <property type="entry name" value="Flavoprotein-like_sf"/>
</dbReference>
<organism evidence="2 3">
    <name type="scientific">Penicilliopsis zonata CBS 506.65</name>
    <dbReference type="NCBI Taxonomy" id="1073090"/>
    <lineage>
        <taxon>Eukaryota</taxon>
        <taxon>Fungi</taxon>
        <taxon>Dikarya</taxon>
        <taxon>Ascomycota</taxon>
        <taxon>Pezizomycotina</taxon>
        <taxon>Eurotiomycetes</taxon>
        <taxon>Eurotiomycetidae</taxon>
        <taxon>Eurotiales</taxon>
        <taxon>Aspergillaceae</taxon>
        <taxon>Penicilliopsis</taxon>
    </lineage>
</organism>
<dbReference type="SUPFAM" id="SSF52218">
    <property type="entry name" value="Flavoproteins"/>
    <property type="match status" value="1"/>
</dbReference>
<dbReference type="GeneID" id="34614197"/>
<dbReference type="RefSeq" id="XP_022579640.1">
    <property type="nucleotide sequence ID" value="XM_022727733.1"/>
</dbReference>
<dbReference type="VEuPathDB" id="FungiDB:ASPZODRAFT_2111035"/>
<evidence type="ECO:0000313" key="2">
    <source>
        <dbReference type="EMBL" id="OJJ45130.1"/>
    </source>
</evidence>
<gene>
    <name evidence="2" type="ORF">ASPZODRAFT_2111035</name>
</gene>
<sequence>MILARLLDRTADSLADCALLGSEPERGEGSTDNATGLHDDLQDNETTTHGRDPSSLGYFYFRLGNSKYLLYNRFVVVDASLGKARGARIAPVGKADEARPDNEAWAMWKEGLLQRLAEKYNRPLNNDQLPRLVPCKSQTRDSSG</sequence>
<feature type="compositionally biased region" description="Basic and acidic residues" evidence="1">
    <location>
        <begin position="37"/>
        <end position="52"/>
    </location>
</feature>
<proteinExistence type="predicted"/>